<proteinExistence type="predicted"/>
<name>A0A5C8PVY1_9HYPH</name>
<evidence type="ECO:0000313" key="2">
    <source>
        <dbReference type="EMBL" id="TXL82387.1"/>
    </source>
</evidence>
<dbReference type="InterPro" id="IPR050789">
    <property type="entry name" value="Diverse_Enzym_Activities"/>
</dbReference>
<accession>A0A5C8PVY1</accession>
<dbReference type="Pfam" id="PF00144">
    <property type="entry name" value="Beta-lactamase"/>
    <property type="match status" value="1"/>
</dbReference>
<dbReference type="RefSeq" id="WP_147845092.1">
    <property type="nucleotide sequence ID" value="NZ_VDUZ01000001.1"/>
</dbReference>
<dbReference type="Gene3D" id="3.40.710.10">
    <property type="entry name" value="DD-peptidase/beta-lactamase superfamily"/>
    <property type="match status" value="1"/>
</dbReference>
<evidence type="ECO:0000313" key="3">
    <source>
        <dbReference type="Proteomes" id="UP000321638"/>
    </source>
</evidence>
<dbReference type="PANTHER" id="PTHR43283">
    <property type="entry name" value="BETA-LACTAMASE-RELATED"/>
    <property type="match status" value="1"/>
</dbReference>
<protein>
    <submittedName>
        <fullName evidence="2">Beta-lactamase family protein</fullName>
    </submittedName>
</protein>
<gene>
    <name evidence="2" type="ORF">FHP25_01435</name>
</gene>
<comment type="caution">
    <text evidence="2">The sequence shown here is derived from an EMBL/GenBank/DDBJ whole genome shotgun (WGS) entry which is preliminary data.</text>
</comment>
<dbReference type="PANTHER" id="PTHR43283:SF3">
    <property type="entry name" value="BETA-LACTAMASE FAMILY PROTEIN (AFU_ORTHOLOGUE AFUA_5G07500)"/>
    <property type="match status" value="1"/>
</dbReference>
<dbReference type="InterPro" id="IPR001466">
    <property type="entry name" value="Beta-lactam-related"/>
</dbReference>
<dbReference type="EMBL" id="VDUZ01000001">
    <property type="protein sequence ID" value="TXL82387.1"/>
    <property type="molecule type" value="Genomic_DNA"/>
</dbReference>
<keyword evidence="3" id="KW-1185">Reference proteome</keyword>
<dbReference type="AlphaFoldDB" id="A0A5C8PVY1"/>
<sequence length="406" mass="44797">MNVVAKIDSAGHGLSPERLDRIRGWMQALVDQKKLAGLISVVSRRGQMALMHTCGKADLARDKPMRPDTIFRIYSMTKPLTSVAIMMLYEEGRFQLDDPITRFLPAFKNMRVYVSGSRGKYESEPAQRDITFRDLLSHTSGLTYGFMEASPVDAMYRDAGVDFQTSKASLREVVELAASLPLIAQPGTEWNYSIATDVLGYLVEVISGQPFETFLHERVIAPLGMTDTSFQVPADKVERFAANYGPDEGGGIKQIEDPQKSRFLTKRLCSGGGGLLSTAADYMRFCQMMLNKGTLDGKRLLGRKTVELMTSNHLAGDMADMGQPRFSESTYAGIGFGLGFSVTLDPAKAQILGTPGEYAWGGAASTAFWIDPAEDMYVILLTQLMPSSTYPIRRELRVLSYQAIVD</sequence>
<reference evidence="2 3" key="1">
    <citation type="submission" date="2019-06" db="EMBL/GenBank/DDBJ databases">
        <title>New taxonomy in bacterial strain CC-CFT640, isolated from vineyard.</title>
        <authorList>
            <person name="Lin S.-Y."/>
            <person name="Tsai C.-F."/>
            <person name="Young C.-C."/>
        </authorList>
    </citation>
    <scope>NUCLEOTIDE SEQUENCE [LARGE SCALE GENOMIC DNA]</scope>
    <source>
        <strain evidence="2 3">CC-CFT640</strain>
    </source>
</reference>
<dbReference type="InterPro" id="IPR012338">
    <property type="entry name" value="Beta-lactam/transpept-like"/>
</dbReference>
<dbReference type="SUPFAM" id="SSF56601">
    <property type="entry name" value="beta-lactamase/transpeptidase-like"/>
    <property type="match status" value="1"/>
</dbReference>
<dbReference type="OrthoDB" id="5705574at2"/>
<organism evidence="2 3">
    <name type="scientific">Vineibacter terrae</name>
    <dbReference type="NCBI Taxonomy" id="2586908"/>
    <lineage>
        <taxon>Bacteria</taxon>
        <taxon>Pseudomonadati</taxon>
        <taxon>Pseudomonadota</taxon>
        <taxon>Alphaproteobacteria</taxon>
        <taxon>Hyphomicrobiales</taxon>
        <taxon>Vineibacter</taxon>
    </lineage>
</organism>
<evidence type="ECO:0000259" key="1">
    <source>
        <dbReference type="Pfam" id="PF00144"/>
    </source>
</evidence>
<feature type="domain" description="Beta-lactamase-related" evidence="1">
    <location>
        <begin position="23"/>
        <end position="397"/>
    </location>
</feature>
<dbReference type="Proteomes" id="UP000321638">
    <property type="component" value="Unassembled WGS sequence"/>
</dbReference>